<evidence type="ECO:0000313" key="2">
    <source>
        <dbReference type="EMBL" id="ASR50368.1"/>
    </source>
</evidence>
<accession>A0ABN5B242</accession>
<protein>
    <submittedName>
        <fullName evidence="2">Restriction endonuclease</fullName>
    </submittedName>
</protein>
<dbReference type="GO" id="GO:0004519">
    <property type="term" value="F:endonuclease activity"/>
    <property type="evidence" value="ECO:0007669"/>
    <property type="project" value="UniProtKB-KW"/>
</dbReference>
<dbReference type="GeneID" id="303484321"/>
<keyword evidence="2" id="KW-0540">Nuclease</keyword>
<keyword evidence="2" id="KW-0378">Hydrolase</keyword>
<evidence type="ECO:0000313" key="3">
    <source>
        <dbReference type="Proteomes" id="UP000258016"/>
    </source>
</evidence>
<evidence type="ECO:0000259" key="1">
    <source>
        <dbReference type="Pfam" id="PF13391"/>
    </source>
</evidence>
<organism evidence="2 3">
    <name type="scientific">Blastomonas fulva</name>
    <dbReference type="NCBI Taxonomy" id="1550728"/>
    <lineage>
        <taxon>Bacteria</taxon>
        <taxon>Pseudomonadati</taxon>
        <taxon>Pseudomonadota</taxon>
        <taxon>Alphaproteobacteria</taxon>
        <taxon>Sphingomonadales</taxon>
        <taxon>Sphingomonadaceae</taxon>
        <taxon>Blastomonas</taxon>
    </lineage>
</organism>
<gene>
    <name evidence="2" type="ORF">B5J99_01890</name>
</gene>
<dbReference type="RefSeq" id="WP_117351299.1">
    <property type="nucleotide sequence ID" value="NZ_CP020083.1"/>
</dbReference>
<dbReference type="Pfam" id="PF13391">
    <property type="entry name" value="HNH_2"/>
    <property type="match status" value="1"/>
</dbReference>
<reference evidence="2 3" key="1">
    <citation type="submission" date="2017-03" db="EMBL/GenBank/DDBJ databases">
        <title>Complete genome sequence of Blastomonas fulva degrading microcsystin LR.</title>
        <authorList>
            <person name="Lee H.-g."/>
            <person name="Jin L."/>
            <person name="oh H.-M."/>
        </authorList>
    </citation>
    <scope>NUCLEOTIDE SEQUENCE [LARGE SCALE GENOMIC DNA]</scope>
    <source>
        <strain evidence="2 3">T2</strain>
    </source>
</reference>
<dbReference type="InterPro" id="IPR003615">
    <property type="entry name" value="HNH_nuc"/>
</dbReference>
<sequence>MTKGVLIYKADSDYNDDPTSQYQFPSKLYLSRATTLVGDWVVFLESRRGGKRGYFAAARIQSLAPDPKDPTRHLAVIEPGSFVEFDQHVPFSDTDGPLERALLRPDGTQSGGKQAAVRPISDADFNRIIERGLIDGDDLLPRHGEALPGRIENHLNEIATPFLHEIPRARTEILLSRAIRDRAFRRNVLAAYGERCALSGLKLLNGGGRAEVEAAHIKPVQHGGPDAVANGLALSGTAHWMFDRGLIALGDDHSIEISRYVNDVDSVAKFLLPNRRAAVPSNPAHRPHPHFLEWHRQNVFKS</sequence>
<keyword evidence="3" id="KW-1185">Reference proteome</keyword>
<proteinExistence type="predicted"/>
<keyword evidence="2" id="KW-0255">Endonuclease</keyword>
<feature type="domain" description="HNH nuclease" evidence="1">
    <location>
        <begin position="196"/>
        <end position="249"/>
    </location>
</feature>
<dbReference type="EMBL" id="CP020083">
    <property type="protein sequence ID" value="ASR50368.1"/>
    <property type="molecule type" value="Genomic_DNA"/>
</dbReference>
<dbReference type="Proteomes" id="UP000258016">
    <property type="component" value="Chromosome"/>
</dbReference>
<name>A0ABN5B242_9SPHN</name>